<evidence type="ECO:0000313" key="2">
    <source>
        <dbReference type="Proteomes" id="UP001057452"/>
    </source>
</evidence>
<dbReference type="Proteomes" id="UP001057452">
    <property type="component" value="Chromosome 9"/>
</dbReference>
<accession>A0ACB9X2Y5</accession>
<feature type="non-terminal residue" evidence="1">
    <location>
        <position position="132"/>
    </location>
</feature>
<proteinExistence type="predicted"/>
<gene>
    <name evidence="1" type="ORF">KUCAC02_028827</name>
</gene>
<dbReference type="EMBL" id="CM043793">
    <property type="protein sequence ID" value="KAI4820860.1"/>
    <property type="molecule type" value="Genomic_DNA"/>
</dbReference>
<reference evidence="1" key="1">
    <citation type="submission" date="2022-05" db="EMBL/GenBank/DDBJ databases">
        <title>Chromosome-level genome of Chaenocephalus aceratus.</title>
        <authorList>
            <person name="Park H."/>
        </authorList>
    </citation>
    <scope>NUCLEOTIDE SEQUENCE</scope>
    <source>
        <strain evidence="1">KU_202001</strain>
    </source>
</reference>
<name>A0ACB9X2Y5_CHAAC</name>
<keyword evidence="2" id="KW-1185">Reference proteome</keyword>
<organism evidence="1 2">
    <name type="scientific">Chaenocephalus aceratus</name>
    <name type="common">Blackfin icefish</name>
    <name type="synonym">Chaenichthys aceratus</name>
    <dbReference type="NCBI Taxonomy" id="36190"/>
    <lineage>
        <taxon>Eukaryota</taxon>
        <taxon>Metazoa</taxon>
        <taxon>Chordata</taxon>
        <taxon>Craniata</taxon>
        <taxon>Vertebrata</taxon>
        <taxon>Euteleostomi</taxon>
        <taxon>Actinopterygii</taxon>
        <taxon>Neopterygii</taxon>
        <taxon>Teleostei</taxon>
        <taxon>Neoteleostei</taxon>
        <taxon>Acanthomorphata</taxon>
        <taxon>Eupercaria</taxon>
        <taxon>Perciformes</taxon>
        <taxon>Notothenioidei</taxon>
        <taxon>Channichthyidae</taxon>
        <taxon>Chaenocephalus</taxon>
    </lineage>
</organism>
<sequence>RRGFCFDPEPHCGPVGGSAVMASHCPSSPGFQLHSSHLFQGQQEAVSAASPNLRAAVFFSCYSQSPEHLPQRSWILKINYLLSHQAEHEPKTPVRESDRRDWNLFRVRVFGPGTCRTAKDAWPGANYPIAAL</sequence>
<evidence type="ECO:0000313" key="1">
    <source>
        <dbReference type="EMBL" id="KAI4820860.1"/>
    </source>
</evidence>
<feature type="non-terminal residue" evidence="1">
    <location>
        <position position="1"/>
    </location>
</feature>
<protein>
    <submittedName>
        <fullName evidence="1">Uncharacterized protein</fullName>
    </submittedName>
</protein>
<comment type="caution">
    <text evidence="1">The sequence shown here is derived from an EMBL/GenBank/DDBJ whole genome shotgun (WGS) entry which is preliminary data.</text>
</comment>